<dbReference type="SUPFAM" id="SSF89796">
    <property type="entry name" value="CoA-transferase family III (CaiB/BaiF)"/>
    <property type="match status" value="1"/>
</dbReference>
<dbReference type="InterPro" id="IPR003673">
    <property type="entry name" value="CoA-Trfase_fam_III"/>
</dbReference>
<dbReference type="RefSeq" id="WP_209314517.1">
    <property type="nucleotide sequence ID" value="NZ_JAAVJC010000112.1"/>
</dbReference>
<dbReference type="Gene3D" id="3.40.50.10540">
    <property type="entry name" value="Crotonobetainyl-coa:carnitine coa-transferase, domain 1"/>
    <property type="match status" value="1"/>
</dbReference>
<feature type="compositionally biased region" description="Basic and acidic residues" evidence="1">
    <location>
        <begin position="224"/>
        <end position="233"/>
    </location>
</feature>
<dbReference type="InterPro" id="IPR023606">
    <property type="entry name" value="CoA-Trfase_III_dom_1_sf"/>
</dbReference>
<reference evidence="2 3" key="1">
    <citation type="submission" date="2020-03" db="EMBL/GenBank/DDBJ databases">
        <title>Draft genome of Streptomyces sp. ventii, isolated from the Axial Seamount in the Pacific Ocean, and resequencing of the two type strains Streptomyces lonarensis strain NCL 716 and Streptomyces bohaiensis strain 11A07.</title>
        <authorList>
            <person name="Loughran R.M."/>
            <person name="Pfannmuller K.M."/>
            <person name="Wasson B.J."/>
            <person name="Deadmond M.C."/>
            <person name="Paddock B.E."/>
            <person name="Koyack M.J."/>
            <person name="Gallegos D.A."/>
            <person name="Mitchell E.A."/>
            <person name="Ushijima B."/>
            <person name="Saw J.H."/>
            <person name="Mcphail K.L."/>
            <person name="Videau P."/>
        </authorList>
    </citation>
    <scope>NUCLEOTIDE SEQUENCE [LARGE SCALE GENOMIC DNA]</scope>
    <source>
        <strain evidence="2 3">11A07</strain>
    </source>
</reference>
<dbReference type="GO" id="GO:0016740">
    <property type="term" value="F:transferase activity"/>
    <property type="evidence" value="ECO:0007669"/>
    <property type="project" value="UniProtKB-KW"/>
</dbReference>
<feature type="non-terminal residue" evidence="2">
    <location>
        <position position="1"/>
    </location>
</feature>
<evidence type="ECO:0000313" key="3">
    <source>
        <dbReference type="Proteomes" id="UP000727056"/>
    </source>
</evidence>
<dbReference type="PANTHER" id="PTHR48228:SF5">
    <property type="entry name" value="ALPHA-METHYLACYL-COA RACEMASE"/>
    <property type="match status" value="1"/>
</dbReference>
<organism evidence="2 3">
    <name type="scientific">Streptomyces bohaiensis</name>
    <dbReference type="NCBI Taxonomy" id="1431344"/>
    <lineage>
        <taxon>Bacteria</taxon>
        <taxon>Bacillati</taxon>
        <taxon>Actinomycetota</taxon>
        <taxon>Actinomycetes</taxon>
        <taxon>Kitasatosporales</taxon>
        <taxon>Streptomycetaceae</taxon>
        <taxon>Streptomyces</taxon>
    </lineage>
</organism>
<dbReference type="EMBL" id="JAAVJC010000112">
    <property type="protein sequence ID" value="NJQ16021.1"/>
    <property type="molecule type" value="Genomic_DNA"/>
</dbReference>
<dbReference type="PANTHER" id="PTHR48228">
    <property type="entry name" value="SUCCINYL-COA--D-CITRAMALATE COA-TRANSFERASE"/>
    <property type="match status" value="1"/>
</dbReference>
<keyword evidence="3" id="KW-1185">Reference proteome</keyword>
<dbReference type="Pfam" id="PF02515">
    <property type="entry name" value="CoA_transf_3"/>
    <property type="match status" value="1"/>
</dbReference>
<evidence type="ECO:0000313" key="2">
    <source>
        <dbReference type="EMBL" id="NJQ16021.1"/>
    </source>
</evidence>
<dbReference type="InterPro" id="IPR050509">
    <property type="entry name" value="CoA-transferase_III"/>
</dbReference>
<comment type="caution">
    <text evidence="2">The sequence shown here is derived from an EMBL/GenBank/DDBJ whole genome shotgun (WGS) entry which is preliminary data.</text>
</comment>
<dbReference type="Proteomes" id="UP000727056">
    <property type="component" value="Unassembled WGS sequence"/>
</dbReference>
<protein>
    <submittedName>
        <fullName evidence="2">CoA transferase</fullName>
    </submittedName>
</protein>
<accession>A0ABX1CA53</accession>
<proteinExistence type="predicted"/>
<sequence length="293" mass="30458">RSPGAAPEPLAGVVVLEVGRRIQGPLAAHLLRLLGADVVRVEPPGGDPMRGAPPLCGEGSAVWLAFNHGKRAVELDLKQAHGQRQLAELVRDADVLLHNWAPATALRLGLDSAAVHRVNPALVHAHTSGWSDAVPDPPLATDYMVQAHSGLADALRADPAEPPRPTLLTPLDSLGGMLGAQAVVAGLLHRDRTGRGSAVETSLLAAARLLLEPLTRRGSPPRPVRRDPVRDGGGRWTTAPCDAPGGPGAVPVTTSLRRSDLPAALAAVTTTSADGCVLPPRPWATAAGRSDRR</sequence>
<gene>
    <name evidence="2" type="ORF">HCN52_13960</name>
</gene>
<keyword evidence="2" id="KW-0808">Transferase</keyword>
<evidence type="ECO:0000256" key="1">
    <source>
        <dbReference type="SAM" id="MobiDB-lite"/>
    </source>
</evidence>
<feature type="region of interest" description="Disordered" evidence="1">
    <location>
        <begin position="215"/>
        <end position="248"/>
    </location>
</feature>
<name>A0ABX1CA53_9ACTN</name>